<evidence type="ECO:0000313" key="2">
    <source>
        <dbReference type="EMBL" id="KAK4424600.1"/>
    </source>
</evidence>
<name>A0AAE1Y6I5_9LAMI</name>
<sequence length="187" mass="20303">MANRDGWAVAVEVGVEQETGDLRTIIDWRLGKQPDIGLEPPLPDGSAKLPSAVVDAASNVNLGTQKEVNAGSTSRTNRAARQGQSSGATGGANNLDRDMDNMPSLETIEEARDRPVQIDKPGTSGPASFRFQNMWLRYPNFMTEVAQNWSYPIASVESEALVRQVERAYDESPIDANLVGMKRATAE</sequence>
<evidence type="ECO:0000313" key="3">
    <source>
        <dbReference type="Proteomes" id="UP001293254"/>
    </source>
</evidence>
<accession>A0AAE1Y6I5</accession>
<reference evidence="2" key="1">
    <citation type="submission" date="2020-06" db="EMBL/GenBank/DDBJ databases">
        <authorList>
            <person name="Li T."/>
            <person name="Hu X."/>
            <person name="Zhang T."/>
            <person name="Song X."/>
            <person name="Zhang H."/>
            <person name="Dai N."/>
            <person name="Sheng W."/>
            <person name="Hou X."/>
            <person name="Wei L."/>
        </authorList>
    </citation>
    <scope>NUCLEOTIDE SEQUENCE</scope>
    <source>
        <strain evidence="2">3651</strain>
        <tissue evidence="2">Leaf</tissue>
    </source>
</reference>
<dbReference type="EMBL" id="JACGWO010000006">
    <property type="protein sequence ID" value="KAK4424600.1"/>
    <property type="molecule type" value="Genomic_DNA"/>
</dbReference>
<comment type="caution">
    <text evidence="2">The sequence shown here is derived from an EMBL/GenBank/DDBJ whole genome shotgun (WGS) entry which is preliminary data.</text>
</comment>
<protein>
    <submittedName>
        <fullName evidence="2">Uncharacterized protein</fullName>
    </submittedName>
</protein>
<keyword evidence="3" id="KW-1185">Reference proteome</keyword>
<feature type="compositionally biased region" description="Polar residues" evidence="1">
    <location>
        <begin position="64"/>
        <end position="87"/>
    </location>
</feature>
<dbReference type="Proteomes" id="UP001293254">
    <property type="component" value="Unassembled WGS sequence"/>
</dbReference>
<dbReference type="AlphaFoldDB" id="A0AAE1Y6I5"/>
<organism evidence="2 3">
    <name type="scientific">Sesamum alatum</name>
    <dbReference type="NCBI Taxonomy" id="300844"/>
    <lineage>
        <taxon>Eukaryota</taxon>
        <taxon>Viridiplantae</taxon>
        <taxon>Streptophyta</taxon>
        <taxon>Embryophyta</taxon>
        <taxon>Tracheophyta</taxon>
        <taxon>Spermatophyta</taxon>
        <taxon>Magnoliopsida</taxon>
        <taxon>eudicotyledons</taxon>
        <taxon>Gunneridae</taxon>
        <taxon>Pentapetalae</taxon>
        <taxon>asterids</taxon>
        <taxon>lamiids</taxon>
        <taxon>Lamiales</taxon>
        <taxon>Pedaliaceae</taxon>
        <taxon>Sesamum</taxon>
    </lineage>
</organism>
<feature type="region of interest" description="Disordered" evidence="1">
    <location>
        <begin position="64"/>
        <end position="100"/>
    </location>
</feature>
<reference evidence="2" key="2">
    <citation type="journal article" date="2024" name="Plant">
        <title>Genomic evolution and insights into agronomic trait innovations of Sesamum species.</title>
        <authorList>
            <person name="Miao H."/>
            <person name="Wang L."/>
            <person name="Qu L."/>
            <person name="Liu H."/>
            <person name="Sun Y."/>
            <person name="Le M."/>
            <person name="Wang Q."/>
            <person name="Wei S."/>
            <person name="Zheng Y."/>
            <person name="Lin W."/>
            <person name="Duan Y."/>
            <person name="Cao H."/>
            <person name="Xiong S."/>
            <person name="Wang X."/>
            <person name="Wei L."/>
            <person name="Li C."/>
            <person name="Ma Q."/>
            <person name="Ju M."/>
            <person name="Zhao R."/>
            <person name="Li G."/>
            <person name="Mu C."/>
            <person name="Tian Q."/>
            <person name="Mei H."/>
            <person name="Zhang T."/>
            <person name="Gao T."/>
            <person name="Zhang H."/>
        </authorList>
    </citation>
    <scope>NUCLEOTIDE SEQUENCE</scope>
    <source>
        <strain evidence="2">3651</strain>
    </source>
</reference>
<proteinExistence type="predicted"/>
<gene>
    <name evidence="2" type="ORF">Salat_1653600</name>
</gene>
<evidence type="ECO:0000256" key="1">
    <source>
        <dbReference type="SAM" id="MobiDB-lite"/>
    </source>
</evidence>